<name>A0A2P4X0F8_9STRA</name>
<dbReference type="OrthoDB" id="93064at2759"/>
<comment type="caution">
    <text evidence="1">The sequence shown here is derived from an EMBL/GenBank/DDBJ whole genome shotgun (WGS) entry which is preliminary data.</text>
</comment>
<dbReference type="Proteomes" id="UP000237271">
    <property type="component" value="Unassembled WGS sequence"/>
</dbReference>
<organism evidence="1 2">
    <name type="scientific">Phytophthora palmivora</name>
    <dbReference type="NCBI Taxonomy" id="4796"/>
    <lineage>
        <taxon>Eukaryota</taxon>
        <taxon>Sar</taxon>
        <taxon>Stramenopiles</taxon>
        <taxon>Oomycota</taxon>
        <taxon>Peronosporomycetes</taxon>
        <taxon>Peronosporales</taxon>
        <taxon>Peronosporaceae</taxon>
        <taxon>Phytophthora</taxon>
    </lineage>
</organism>
<evidence type="ECO:0000313" key="2">
    <source>
        <dbReference type="Proteomes" id="UP000237271"/>
    </source>
</evidence>
<reference evidence="1 2" key="1">
    <citation type="journal article" date="2017" name="Genome Biol. Evol.">
        <title>Phytophthora megakarya and P. palmivora, closely related causal agents of cacao black pod rot, underwent increases in genome sizes and gene numbers by different mechanisms.</title>
        <authorList>
            <person name="Ali S.S."/>
            <person name="Shao J."/>
            <person name="Lary D.J."/>
            <person name="Kronmiller B."/>
            <person name="Shen D."/>
            <person name="Strem M.D."/>
            <person name="Amoako-Attah I."/>
            <person name="Akrofi A.Y."/>
            <person name="Begoude B.A."/>
            <person name="Ten Hoopen G.M."/>
            <person name="Coulibaly K."/>
            <person name="Kebe B.I."/>
            <person name="Melnick R.L."/>
            <person name="Guiltinan M.J."/>
            <person name="Tyler B.M."/>
            <person name="Meinhardt L.W."/>
            <person name="Bailey B.A."/>
        </authorList>
    </citation>
    <scope>NUCLEOTIDE SEQUENCE [LARGE SCALE GENOMIC DNA]</scope>
    <source>
        <strain evidence="2">sbr112.9</strain>
    </source>
</reference>
<proteinExistence type="predicted"/>
<keyword evidence="2" id="KW-1185">Reference proteome</keyword>
<gene>
    <name evidence="1" type="ORF">PHPALM_36250</name>
</gene>
<accession>A0A2P4X0F8</accession>
<dbReference type="AlphaFoldDB" id="A0A2P4X0F8"/>
<evidence type="ECO:0000313" key="1">
    <source>
        <dbReference type="EMBL" id="POM59024.1"/>
    </source>
</evidence>
<dbReference type="EMBL" id="NCKW01020116">
    <property type="protein sequence ID" value="POM59024.1"/>
    <property type="molecule type" value="Genomic_DNA"/>
</dbReference>
<sequence length="126" mass="14185">MPLILKVNPYEGSRHSSSPNNSALLLHCPILTAPQKLGHTQPPSFRRITSTASTHASFPVNWKRELHEYIQEMRVLVLFLVGSLLSEHINFTVFMNGPKVGPSRTQLFRVHATTMEAAIQITLQKE</sequence>
<protein>
    <submittedName>
        <fullName evidence="1">Gag protein</fullName>
    </submittedName>
</protein>